<dbReference type="GO" id="GO:0030145">
    <property type="term" value="F:manganese ion binding"/>
    <property type="evidence" value="ECO:0007669"/>
    <property type="project" value="InterPro"/>
</dbReference>
<feature type="region of interest" description="Disordered" evidence="12">
    <location>
        <begin position="294"/>
        <end position="341"/>
    </location>
</feature>
<keyword evidence="5" id="KW-0507">mRNA processing</keyword>
<comment type="subcellular location">
    <subcellularLocation>
        <location evidence="2">Cytoplasm</location>
        <location evidence="2">P-body</location>
    </subcellularLocation>
</comment>
<dbReference type="InterPro" id="IPR007722">
    <property type="entry name" value="DCP2_BoxA"/>
</dbReference>
<evidence type="ECO:0000256" key="6">
    <source>
        <dbReference type="ARBA" id="ARBA00022723"/>
    </source>
</evidence>
<dbReference type="PANTHER" id="PTHR23114:SF17">
    <property type="entry name" value="M7GPPPN-MRNA HYDROLASE"/>
    <property type="match status" value="1"/>
</dbReference>
<keyword evidence="7" id="KW-0378">Hydrolase</keyword>
<organism evidence="14 15">
    <name type="scientific">Saccharomyces pastorianus</name>
    <name type="common">Lager yeast</name>
    <name type="synonym">Saccharomyces cerevisiae x Saccharomyces eubayanus</name>
    <dbReference type="NCBI Taxonomy" id="27292"/>
    <lineage>
        <taxon>Eukaryota</taxon>
        <taxon>Fungi</taxon>
        <taxon>Dikarya</taxon>
        <taxon>Ascomycota</taxon>
        <taxon>Saccharomycotina</taxon>
        <taxon>Saccharomycetes</taxon>
        <taxon>Saccharomycetales</taxon>
        <taxon>Saccharomycetaceae</taxon>
        <taxon>Saccharomyces</taxon>
    </lineage>
</organism>
<feature type="region of interest" description="Disordered" evidence="12">
    <location>
        <begin position="423"/>
        <end position="453"/>
    </location>
</feature>
<feature type="domain" description="Nudix hydrolase" evidence="13">
    <location>
        <begin position="101"/>
        <end position="228"/>
    </location>
</feature>
<evidence type="ECO:0000256" key="5">
    <source>
        <dbReference type="ARBA" id="ARBA00022664"/>
    </source>
</evidence>
<dbReference type="FunFam" id="3.90.79.10:FF:000045">
    <property type="entry name" value="mRNA-decapping enzyme 2"/>
    <property type="match status" value="1"/>
</dbReference>
<keyword evidence="9" id="KW-0866">Nonsense-mediated mRNA decay</keyword>
<feature type="compositionally biased region" description="Acidic residues" evidence="12">
    <location>
        <begin position="537"/>
        <end position="552"/>
    </location>
</feature>
<protein>
    <recommendedName>
        <fullName evidence="11">Protein PSU1</fullName>
    </recommendedName>
</protein>
<evidence type="ECO:0000256" key="12">
    <source>
        <dbReference type="SAM" id="MobiDB-lite"/>
    </source>
</evidence>
<dbReference type="PROSITE" id="PS51462">
    <property type="entry name" value="NUDIX"/>
    <property type="match status" value="1"/>
</dbReference>
<dbReference type="OrthoDB" id="18996at2759"/>
<evidence type="ECO:0000256" key="2">
    <source>
        <dbReference type="ARBA" id="ARBA00004201"/>
    </source>
</evidence>
<dbReference type="EMBL" id="CP049011">
    <property type="protein sequence ID" value="QID87664.1"/>
    <property type="molecule type" value="Genomic_DNA"/>
</dbReference>
<dbReference type="Proteomes" id="UP000501346">
    <property type="component" value="Chromosome SeXIV"/>
</dbReference>
<dbReference type="Pfam" id="PF00293">
    <property type="entry name" value="NUDIX"/>
    <property type="match status" value="1"/>
</dbReference>
<comment type="similarity">
    <text evidence="3">Belongs to the Nudix hydrolase family. DCP2 subfamily.</text>
</comment>
<dbReference type="GO" id="GO:0000184">
    <property type="term" value="P:nuclear-transcribed mRNA catabolic process, nonsense-mediated decay"/>
    <property type="evidence" value="ECO:0007669"/>
    <property type="project" value="UniProtKB-KW"/>
</dbReference>
<evidence type="ECO:0000256" key="7">
    <source>
        <dbReference type="ARBA" id="ARBA00022801"/>
    </source>
</evidence>
<dbReference type="GO" id="GO:0003723">
    <property type="term" value="F:RNA binding"/>
    <property type="evidence" value="ECO:0007669"/>
    <property type="project" value="UniProtKB-KW"/>
</dbReference>
<evidence type="ECO:0000256" key="4">
    <source>
        <dbReference type="ARBA" id="ARBA00022490"/>
    </source>
</evidence>
<feature type="compositionally biased region" description="Basic and acidic residues" evidence="12">
    <location>
        <begin position="302"/>
        <end position="316"/>
    </location>
</feature>
<keyword evidence="4" id="KW-0963">Cytoplasm</keyword>
<reference evidence="14 15" key="1">
    <citation type="journal article" date="2019" name="BMC Genomics">
        <title>Chromosome level assembly and comparative genome analysis confirm lager-brewing yeasts originated from a single hybridization.</title>
        <authorList>
            <person name="Salazar A.N."/>
            <person name="Gorter de Vries A.R."/>
            <person name="van den Broek M."/>
            <person name="Brouwers N."/>
            <person name="de la Torre Cortes P."/>
            <person name="Kuijpers N.G.A."/>
            <person name="Daran J.G."/>
            <person name="Abeel T."/>
        </authorList>
    </citation>
    <scope>NUCLEOTIDE SEQUENCE [LARGE SCALE GENOMIC DNA]</scope>
    <source>
        <strain evidence="14 15">CBS 1483</strain>
    </source>
</reference>
<keyword evidence="15" id="KW-1185">Reference proteome</keyword>
<evidence type="ECO:0000256" key="9">
    <source>
        <dbReference type="ARBA" id="ARBA00023161"/>
    </source>
</evidence>
<dbReference type="AlphaFoldDB" id="A0A6C1EGA1"/>
<dbReference type="SUPFAM" id="SSF140586">
    <property type="entry name" value="Dcp2 domain-like"/>
    <property type="match status" value="1"/>
</dbReference>
<feature type="compositionally biased region" description="Polar residues" evidence="12">
    <location>
        <begin position="610"/>
        <end position="643"/>
    </location>
</feature>
<sequence length="995" mass="112281">MSLPLRHALENVTSVDRILEDLLVRFIINCPNEDLSSVERELFHFEEASWFYTDFIKLMNPTLPSLKIKSFAQLIIKLCPLIWKWDIRVDEALQQFSKYKKSIPVRGAALFNENLSKILLVQGTESDSWSFPRGKISKDENDIDCCIREVKEEIGFDLTDYIDENQFIERNIQGKNYKIFLISGVSEIFNFKPQVRNEIDKIEWFDFKKISKTLYKSNVKYYLINSMMRPLSMWLRHQRQIKNEGQLKSYAEEQLKLLLGITKEEQIDPGRELLNMLHTAVQANSNNIITSNEQVPSNQQGEQEKQEEQFQQEQEKQQLPPPPPPLQQQQQPVFPSLSEPFAGANNVIPPAMPMVNSFMSNPQLFASMNGQPFAPFPFMLPINNSTNNNGGHNTLPTQIPPNFNAPPNPMAFGVPNMHNFSRPTLSQPFSLPPAPPLHHNILPTNSVENSSSSRQLLNLLNSKKSEENEQISEKPKLKILQRGTDLNSTNQNVPHDSANSNSQALLNLLRKPAPSQESHSSTVDTSSLSNDSYSDTQQEDYEDFESSSDEDMEPIKERRNSSNEEVKVNIIPSEKDGQRRPKKEQRTETKKFKSGDSTESDIMEWRPTKSLVSSQSKQNSLVRAPNKETSSYRQEMHINNNSAYEAFESSSDEEDEKKLKELEQKQDSSKGISQEILKENNFQDGEVPHKNMTTDSNKSINETARFSSATSTIKKTPKVKLLKRGETIPTLANENKTLGSNSNQSSSKDLLQMLRNPIFSTVSSNQQSPKSQQLDGDEEIMMMLKRNSVSEHQNNEESPSKLPKKNEANAAELLGMLSQKDAASPKQPGSIDANMEGNSAKGLLSMLGKGNVSKPPPTTDTPSNELFNLLKQNEITENQESNNNSSELLSYLNPNSLENRYSKVSSEDNSHELLNILHGNKSNNTFNNSIYTTPTATSKAAATGFPLMSASQGNSSNELLSMLQNRPTATNAQTFDIRSNGNMESNELLNILHRK</sequence>
<feature type="region of interest" description="Disordered" evidence="12">
    <location>
        <begin position="820"/>
        <end position="864"/>
    </location>
</feature>
<evidence type="ECO:0000313" key="14">
    <source>
        <dbReference type="EMBL" id="QID87664.1"/>
    </source>
</evidence>
<evidence type="ECO:0000256" key="8">
    <source>
        <dbReference type="ARBA" id="ARBA00022884"/>
    </source>
</evidence>
<feature type="compositionally biased region" description="Basic and acidic residues" evidence="12">
    <location>
        <begin position="656"/>
        <end position="668"/>
    </location>
</feature>
<evidence type="ECO:0000313" key="15">
    <source>
        <dbReference type="Proteomes" id="UP000501346"/>
    </source>
</evidence>
<evidence type="ECO:0000256" key="1">
    <source>
        <dbReference type="ARBA" id="ARBA00001936"/>
    </source>
</evidence>
<dbReference type="SUPFAM" id="SSF55811">
    <property type="entry name" value="Nudix"/>
    <property type="match status" value="1"/>
</dbReference>
<evidence type="ECO:0000256" key="3">
    <source>
        <dbReference type="ARBA" id="ARBA00005279"/>
    </source>
</evidence>
<dbReference type="InterPro" id="IPR044099">
    <property type="entry name" value="Dcp2_NUDIX"/>
</dbReference>
<accession>A0A6C1EGA1</accession>
<dbReference type="Gene3D" id="1.10.10.1050">
    <property type="entry name" value="Dcp2, box A domain"/>
    <property type="match status" value="1"/>
</dbReference>
<dbReference type="Gene3D" id="3.90.79.10">
    <property type="entry name" value="Nucleoside Triphosphate Pyrophosphohydrolase"/>
    <property type="match status" value="1"/>
</dbReference>
<dbReference type="CDD" id="cd03672">
    <property type="entry name" value="NUDIX_Dcp2p_Nudt20"/>
    <property type="match status" value="1"/>
</dbReference>
<proteinExistence type="inferred from homology"/>
<feature type="region of interest" description="Disordered" evidence="12">
    <location>
        <begin position="511"/>
        <end position="699"/>
    </location>
</feature>
<dbReference type="InterPro" id="IPR000086">
    <property type="entry name" value="NUDIX_hydrolase_dom"/>
</dbReference>
<dbReference type="GO" id="GO:0000290">
    <property type="term" value="P:deadenylation-dependent decapping of nuclear-transcribed mRNA"/>
    <property type="evidence" value="ECO:0007669"/>
    <property type="project" value="InterPro"/>
</dbReference>
<dbReference type="InterPro" id="IPR020084">
    <property type="entry name" value="NUDIX_hydrolase_CS"/>
</dbReference>
<dbReference type="GO" id="GO:0006397">
    <property type="term" value="P:mRNA processing"/>
    <property type="evidence" value="ECO:0007669"/>
    <property type="project" value="UniProtKB-KW"/>
</dbReference>
<dbReference type="InterPro" id="IPR015797">
    <property type="entry name" value="NUDIX_hydrolase-like_dom_sf"/>
</dbReference>
<dbReference type="SMART" id="SM01125">
    <property type="entry name" value="DCP2"/>
    <property type="match status" value="1"/>
</dbReference>
<dbReference type="InterPro" id="IPR036189">
    <property type="entry name" value="DCP2_BoxA_sf"/>
</dbReference>
<dbReference type="PROSITE" id="PS00893">
    <property type="entry name" value="NUDIX_BOX"/>
    <property type="match status" value="1"/>
</dbReference>
<keyword evidence="6" id="KW-0479">Metal-binding</keyword>
<dbReference type="PANTHER" id="PTHR23114">
    <property type="entry name" value="M7GPPPN-MRNA HYDROLASE"/>
    <property type="match status" value="1"/>
</dbReference>
<feature type="compositionally biased region" description="Basic and acidic residues" evidence="12">
    <location>
        <begin position="553"/>
        <end position="596"/>
    </location>
</feature>
<dbReference type="GO" id="GO:0140933">
    <property type="term" value="F:5'-(N(7)-methylguanosine 5'-triphospho)-[mRNA] hydrolase activity"/>
    <property type="evidence" value="ECO:0007669"/>
    <property type="project" value="InterPro"/>
</dbReference>
<evidence type="ECO:0000256" key="11">
    <source>
        <dbReference type="ARBA" id="ARBA00082888"/>
    </source>
</evidence>
<gene>
    <name evidence="14" type="primary">DCP2_2</name>
    <name evidence="14" type="ORF">GRS66_010345</name>
</gene>
<comment type="cofactor">
    <cofactor evidence="1">
        <name>Mn(2+)</name>
        <dbReference type="ChEBI" id="CHEBI:29035"/>
    </cofactor>
</comment>
<dbReference type="GO" id="GO:0000932">
    <property type="term" value="C:P-body"/>
    <property type="evidence" value="ECO:0007669"/>
    <property type="project" value="UniProtKB-SubCell"/>
</dbReference>
<keyword evidence="8" id="KW-0694">RNA-binding</keyword>
<keyword evidence="10" id="KW-0464">Manganese</keyword>
<evidence type="ECO:0000256" key="10">
    <source>
        <dbReference type="ARBA" id="ARBA00023211"/>
    </source>
</evidence>
<feature type="compositionally biased region" description="Low complexity" evidence="12">
    <location>
        <begin position="511"/>
        <end position="532"/>
    </location>
</feature>
<name>A0A6C1EGA1_SACPS</name>
<evidence type="ECO:0000259" key="13">
    <source>
        <dbReference type="PROSITE" id="PS51462"/>
    </source>
</evidence>
<dbReference type="Pfam" id="PF05026">
    <property type="entry name" value="DCP2"/>
    <property type="match status" value="1"/>
</dbReference>